<reference evidence="3 4" key="1">
    <citation type="submission" date="2021-05" db="EMBL/GenBank/DDBJ databases">
        <title>Genome Assembly of Synthetic Allotetraploid Brassica napus Reveals Homoeologous Exchanges between Subgenomes.</title>
        <authorList>
            <person name="Davis J.T."/>
        </authorList>
    </citation>
    <scope>NUCLEOTIDE SEQUENCE [LARGE SCALE GENOMIC DNA]</scope>
    <source>
        <strain evidence="4">cv. Da-Ae</strain>
        <tissue evidence="3">Seedling</tissue>
    </source>
</reference>
<feature type="compositionally biased region" description="Basic and acidic residues" evidence="1">
    <location>
        <begin position="1"/>
        <end position="21"/>
    </location>
</feature>
<feature type="region of interest" description="Disordered" evidence="1">
    <location>
        <begin position="52"/>
        <end position="101"/>
    </location>
</feature>
<name>A0ABQ8AHT7_BRANA</name>
<comment type="caution">
    <text evidence="3">The sequence shown here is derived from an EMBL/GenBank/DDBJ whole genome shotgun (WGS) entry which is preliminary data.</text>
</comment>
<feature type="region of interest" description="Disordered" evidence="1">
    <location>
        <begin position="1"/>
        <end position="35"/>
    </location>
</feature>
<evidence type="ECO:0000313" key="4">
    <source>
        <dbReference type="Proteomes" id="UP000824890"/>
    </source>
</evidence>
<organism evidence="3 4">
    <name type="scientific">Brassica napus</name>
    <name type="common">Rape</name>
    <dbReference type="NCBI Taxonomy" id="3708"/>
    <lineage>
        <taxon>Eukaryota</taxon>
        <taxon>Viridiplantae</taxon>
        <taxon>Streptophyta</taxon>
        <taxon>Embryophyta</taxon>
        <taxon>Tracheophyta</taxon>
        <taxon>Spermatophyta</taxon>
        <taxon>Magnoliopsida</taxon>
        <taxon>eudicotyledons</taxon>
        <taxon>Gunneridae</taxon>
        <taxon>Pentapetalae</taxon>
        <taxon>rosids</taxon>
        <taxon>malvids</taxon>
        <taxon>Brassicales</taxon>
        <taxon>Brassicaceae</taxon>
        <taxon>Brassiceae</taxon>
        <taxon>Brassica</taxon>
    </lineage>
</organism>
<gene>
    <name evidence="3" type="ORF">HID58_054541</name>
</gene>
<dbReference type="PANTHER" id="PTHR36011">
    <property type="entry name" value="BAT2 DOMAIN PROTEIN"/>
    <property type="match status" value="1"/>
</dbReference>
<protein>
    <recommendedName>
        <fullName evidence="2">DUF7798 domain-containing protein</fullName>
    </recommendedName>
</protein>
<feature type="compositionally biased region" description="Basic and acidic residues" evidence="1">
    <location>
        <begin position="81"/>
        <end position="91"/>
    </location>
</feature>
<evidence type="ECO:0000313" key="3">
    <source>
        <dbReference type="EMBL" id="KAH0892112.1"/>
    </source>
</evidence>
<feature type="region of interest" description="Disordered" evidence="1">
    <location>
        <begin position="328"/>
        <end position="347"/>
    </location>
</feature>
<sequence>MEEDDKQSHEGEKEPIHREDAENAESPPKNAGGWGWGFSGFSVLSDLQKAAQDISRNAAAVAEKAAKSIADMQEGDEDSESSAKEEEKAGDTEQDSDDESHKLKKLALAKLEDASEESLLSQVSFSCFLCRSHSPCSCQWSCGLKVFDDSVESFASGAWLALGNALKGGTSLVQKRRQFKLLMPRCFFCRLENSVQQGSSPREAGSDAPSLLETGKALTAKGMQVLEFVGKETMDLLITETGLGVDKNGEGFTDQTIEEVTFDRCFYIYGGPEQLEELEALSSHYTLLFNRRKGKLSQDEKSMYDGKLKQIQQLFSFAAEMSGIKAESDKGNKIDTKTEGSDDDMKNLHNSSVSKAADMAAGFTNALTGLSVNDIIQRTGGRLESLHSEGVHRLSEMCCFAVTHLLTLGKSMISHANKVQGEDTEALKIEWPEDPTEKAKLIRGKAESMAGFVEAVSNSFITGISDVSETYSAAIKGASTDDDSKDNLLKTSTMEEKANTFNDSLRSDQTTAITKIQEGLQYLSYVVISTSMPSA</sequence>
<dbReference type="InterPro" id="IPR056700">
    <property type="entry name" value="DUF7798"/>
</dbReference>
<evidence type="ECO:0000256" key="1">
    <source>
        <dbReference type="SAM" id="MobiDB-lite"/>
    </source>
</evidence>
<keyword evidence="4" id="KW-1185">Reference proteome</keyword>
<evidence type="ECO:0000259" key="2">
    <source>
        <dbReference type="Pfam" id="PF25074"/>
    </source>
</evidence>
<dbReference type="PANTHER" id="PTHR36011:SF1">
    <property type="entry name" value="BAT2 DOMAIN PROTEIN"/>
    <property type="match status" value="1"/>
</dbReference>
<dbReference type="Pfam" id="PF25074">
    <property type="entry name" value="DUF7798"/>
    <property type="match status" value="1"/>
</dbReference>
<proteinExistence type="predicted"/>
<feature type="domain" description="DUF7798" evidence="2">
    <location>
        <begin position="260"/>
        <end position="532"/>
    </location>
</feature>
<accession>A0ABQ8AHT7</accession>
<dbReference type="EMBL" id="JAGKQM010000013">
    <property type="protein sequence ID" value="KAH0892112.1"/>
    <property type="molecule type" value="Genomic_DNA"/>
</dbReference>
<dbReference type="Proteomes" id="UP000824890">
    <property type="component" value="Unassembled WGS sequence"/>
</dbReference>
<feature type="compositionally biased region" description="Low complexity" evidence="1">
    <location>
        <begin position="58"/>
        <end position="70"/>
    </location>
</feature>